<dbReference type="STRING" id="1193502.SHALO_0939"/>
<evidence type="ECO:0000256" key="1">
    <source>
        <dbReference type="ARBA" id="ARBA00022603"/>
    </source>
</evidence>
<evidence type="ECO:0000256" key="2">
    <source>
        <dbReference type="ARBA" id="ARBA00022691"/>
    </source>
</evidence>
<dbReference type="InterPro" id="IPR002052">
    <property type="entry name" value="DNA_methylase_N6_adenine_CS"/>
</dbReference>
<keyword evidence="1 4" id="KW-0489">Methyltransferase</keyword>
<dbReference type="SUPFAM" id="SSF53335">
    <property type="entry name" value="S-adenosyl-L-methionine-dependent methyltransferases"/>
    <property type="match status" value="1"/>
</dbReference>
<evidence type="ECO:0000259" key="3">
    <source>
        <dbReference type="Pfam" id="PF05175"/>
    </source>
</evidence>
<dbReference type="GO" id="GO:0008757">
    <property type="term" value="F:S-adenosylmethionine-dependent methyltransferase activity"/>
    <property type="evidence" value="ECO:0007669"/>
    <property type="project" value="UniProtKB-ARBA"/>
</dbReference>
<dbReference type="InterPro" id="IPR029063">
    <property type="entry name" value="SAM-dependent_MTases_sf"/>
</dbReference>
<dbReference type="Gene3D" id="3.40.50.150">
    <property type="entry name" value="Vaccinia Virus protein VP39"/>
    <property type="match status" value="1"/>
</dbReference>
<organism evidence="4 5">
    <name type="scientific">Sulfurospirillum halorespirans DSM 13726</name>
    <dbReference type="NCBI Taxonomy" id="1193502"/>
    <lineage>
        <taxon>Bacteria</taxon>
        <taxon>Pseudomonadati</taxon>
        <taxon>Campylobacterota</taxon>
        <taxon>Epsilonproteobacteria</taxon>
        <taxon>Campylobacterales</taxon>
        <taxon>Sulfurospirillaceae</taxon>
        <taxon>Sulfurospirillum</taxon>
    </lineage>
</organism>
<name>A0A1D7TIF2_9BACT</name>
<keyword evidence="4" id="KW-0808">Transferase</keyword>
<dbReference type="RefSeq" id="WP_069477579.1">
    <property type="nucleotide sequence ID" value="NZ_CP017111.1"/>
</dbReference>
<dbReference type="GO" id="GO:0032259">
    <property type="term" value="P:methylation"/>
    <property type="evidence" value="ECO:0007669"/>
    <property type="project" value="UniProtKB-KW"/>
</dbReference>
<dbReference type="Pfam" id="PF05175">
    <property type="entry name" value="MTS"/>
    <property type="match status" value="1"/>
</dbReference>
<dbReference type="GO" id="GO:0003676">
    <property type="term" value="F:nucleic acid binding"/>
    <property type="evidence" value="ECO:0007669"/>
    <property type="project" value="InterPro"/>
</dbReference>
<dbReference type="PROSITE" id="PS00092">
    <property type="entry name" value="N6_MTASE"/>
    <property type="match status" value="1"/>
</dbReference>
<dbReference type="InterPro" id="IPR007848">
    <property type="entry name" value="Small_mtfrase_dom"/>
</dbReference>
<dbReference type="AlphaFoldDB" id="A0A1D7TIF2"/>
<dbReference type="GO" id="GO:0008170">
    <property type="term" value="F:N-methyltransferase activity"/>
    <property type="evidence" value="ECO:0007669"/>
    <property type="project" value="UniProtKB-ARBA"/>
</dbReference>
<keyword evidence="5" id="KW-1185">Reference proteome</keyword>
<reference evidence="5" key="1">
    <citation type="submission" date="2016-08" db="EMBL/GenBank/DDBJ databases">
        <title>Complete genome sequence of the organohalide-respiring Epsilonproteobacterium Sulfurospirillum halorespirans.</title>
        <authorList>
            <person name="Goris T."/>
            <person name="Zimmermann J."/>
            <person name="Schenz B."/>
            <person name="Lemos M."/>
            <person name="Hackermueller J."/>
            <person name="Diekert G."/>
        </authorList>
    </citation>
    <scope>NUCLEOTIDE SEQUENCE [LARGE SCALE GENOMIC DNA]</scope>
    <source>
        <strain>DSM 13726</strain>
        <strain evidence="5">PCE-M2</strain>
    </source>
</reference>
<evidence type="ECO:0000313" key="5">
    <source>
        <dbReference type="Proteomes" id="UP000094609"/>
    </source>
</evidence>
<proteinExistence type="predicted"/>
<dbReference type="Proteomes" id="UP000094609">
    <property type="component" value="Chromosome"/>
</dbReference>
<keyword evidence="2" id="KW-0949">S-adenosyl-L-methionine</keyword>
<feature type="domain" description="Methyltransferase small" evidence="3">
    <location>
        <begin position="178"/>
        <end position="298"/>
    </location>
</feature>
<gene>
    <name evidence="4" type="ORF">SHALO_0939</name>
</gene>
<dbReference type="PATRIC" id="fig|1193502.14.peg.946"/>
<dbReference type="CDD" id="cd02440">
    <property type="entry name" value="AdoMet_MTases"/>
    <property type="match status" value="1"/>
</dbReference>
<accession>A0A1D7TIF2</accession>
<protein>
    <submittedName>
        <fullName evidence="4">Methyltransferase</fullName>
    </submittedName>
</protein>
<evidence type="ECO:0000313" key="4">
    <source>
        <dbReference type="EMBL" id="AOO64720.1"/>
    </source>
</evidence>
<sequence>MNHDLLTLQPDRPPVITSEIELIHFYHDTNVKAAVQQMIAGTYVLVEELYSNGLEILAELKRTLLVYYTDTKFQGQRDFRSAFREASHRLLVEVKGHKLLVKKAPVIGWLEVLYPEVSDFYVSFPEVQGMNSAWQWYKKGIEVKTLGITLHPFYGTYFPTRFDHLTLFDKWLKKYVGSKEKAIEIGVGSGILSFQLIQNGFKNIFATDTNKNAIIGVAQECKRLGYEGNITLNHGDLFENCDVKADVIVFNPPWLLAKHTLEEGLDKAIYYEKELFPRFFEQALKHLAPEGKLVLLFSNLAQVIDEKSAHPIIEELQNHNRFRKELHLRRDVSASSKKTKRTDARENEKVELWVLAPKEKDALS</sequence>
<dbReference type="KEGG" id="shal:SHALO_0939"/>
<dbReference type="EMBL" id="CP017111">
    <property type="protein sequence ID" value="AOO64720.1"/>
    <property type="molecule type" value="Genomic_DNA"/>
</dbReference>